<keyword evidence="2" id="KW-1185">Reference proteome</keyword>
<gene>
    <name evidence="1" type="ORF">N5J06_09170</name>
</gene>
<accession>A0ABT2L7D7</accession>
<dbReference type="Proteomes" id="UP001164420">
    <property type="component" value="Unassembled WGS sequence"/>
</dbReference>
<evidence type="ECO:0000313" key="2">
    <source>
        <dbReference type="Proteomes" id="UP001164420"/>
    </source>
</evidence>
<dbReference type="EMBL" id="JAOCQI010000001">
    <property type="protein sequence ID" value="MCT7311113.1"/>
    <property type="molecule type" value="Genomic_DNA"/>
</dbReference>
<evidence type="ECO:0000313" key="1">
    <source>
        <dbReference type="EMBL" id="MCT7311113.1"/>
    </source>
</evidence>
<sequence length="401" mass="45585">MDHRSRIGAPDRPKIKHKSTKMFYSRKLNRETGLVEVWECEWSNPGTGMAKKEFLKKLGNEDDLELRLDHRDFSAASAICWAAGRTIGNIAVSSEEVFGLFEGKSGNDAILPCHIIPCGKFRNGAKRWYCKTHQMHWGTIADREALPPTGEVRCSNHAMPMSYVVDPLVVDFNEFEEIGIWCSLPPALSSRPIEKRPPRIHVHKRFTGAEQKKLDRDFDAIVCSYNQDTGLFASTDITHIQVTPPAAFEFVRSLETNAEADCVSCKKCGYPHLDLGSFARHPHSKHFCGNCGNDSVISAGKIVSTPLKPLHDQFHRANEYIRPERSINLDEYDGHHFDLWSSTPAVLWTANRPQEKGIHVHIYEGDGPRRIIDDTFGEVIYRGRKLDRKILWQNMTDNTLY</sequence>
<protein>
    <submittedName>
        <fullName evidence="1">Uncharacterized protein</fullName>
    </submittedName>
</protein>
<comment type="caution">
    <text evidence="1">The sequence shown here is derived from an EMBL/GenBank/DDBJ whole genome shotgun (WGS) entry which is preliminary data.</text>
</comment>
<reference evidence="1 2" key="1">
    <citation type="journal article" date="2023" name="Front. Microbiol.">
        <title>Ralstonia chuxiongensis sp. nov., Ralstonia mojiangensis sp. nov., and Ralstonia soli sp. nov., isolated from tobacco fields, are three novel species in the family Burkholderiaceae.</title>
        <authorList>
            <person name="Lu C.H."/>
            <person name="Zhang Y.Y."/>
            <person name="Jiang N."/>
            <person name="Chen W."/>
            <person name="Shao X."/>
            <person name="Zhao Z.M."/>
            <person name="Lu W.L."/>
            <person name="Hu X."/>
            <person name="Xi Y.X."/>
            <person name="Zou S.Y."/>
            <person name="Wei Q.J."/>
            <person name="Lin Z.L."/>
            <person name="Gong L."/>
            <person name="Gai X.T."/>
            <person name="Zhang L.Q."/>
            <person name="Li J.Y."/>
            <person name="Jin Y."/>
            <person name="Xia Z.Y."/>
        </authorList>
    </citation>
    <scope>NUCLEOTIDE SEQUENCE [LARGE SCALE GENOMIC DNA]</scope>
    <source>
        <strain evidence="1 2">22TCJT01-1</strain>
    </source>
</reference>
<dbReference type="RefSeq" id="WP_260780576.1">
    <property type="nucleotide sequence ID" value="NZ_JAOCQI010000001.1"/>
</dbReference>
<proteinExistence type="predicted"/>
<organism evidence="1 2">
    <name type="scientific">Ralstonia mojiangensis</name>
    <dbReference type="NCBI Taxonomy" id="2953895"/>
    <lineage>
        <taxon>Bacteria</taxon>
        <taxon>Pseudomonadati</taxon>
        <taxon>Pseudomonadota</taxon>
        <taxon>Betaproteobacteria</taxon>
        <taxon>Burkholderiales</taxon>
        <taxon>Burkholderiaceae</taxon>
        <taxon>Ralstonia</taxon>
    </lineage>
</organism>
<name>A0ABT2L7D7_9RALS</name>